<organism evidence="2 3">
    <name type="scientific">Algoriphagus alkaliphilus</name>
    <dbReference type="NCBI Taxonomy" id="279824"/>
    <lineage>
        <taxon>Bacteria</taxon>
        <taxon>Pseudomonadati</taxon>
        <taxon>Bacteroidota</taxon>
        <taxon>Cytophagia</taxon>
        <taxon>Cytophagales</taxon>
        <taxon>Cyclobacteriaceae</taxon>
        <taxon>Algoriphagus</taxon>
    </lineage>
</organism>
<keyword evidence="3" id="KW-1185">Reference proteome</keyword>
<dbReference type="RefSeq" id="WP_092735015.1">
    <property type="nucleotide sequence ID" value="NZ_FMXE01000054.1"/>
</dbReference>
<dbReference type="EMBL" id="FMXE01000054">
    <property type="protein sequence ID" value="SDA96804.1"/>
    <property type="molecule type" value="Genomic_DNA"/>
</dbReference>
<evidence type="ECO:0000259" key="1">
    <source>
        <dbReference type="Pfam" id="PF13175"/>
    </source>
</evidence>
<dbReference type="OrthoDB" id="1098190at2"/>
<dbReference type="PANTHER" id="PTHR43581">
    <property type="entry name" value="ATP/GTP PHOSPHATASE"/>
    <property type="match status" value="1"/>
</dbReference>
<dbReference type="InterPro" id="IPR027417">
    <property type="entry name" value="P-loop_NTPase"/>
</dbReference>
<dbReference type="AlphaFoldDB" id="A0A1G5ZPU6"/>
<dbReference type="InterPro" id="IPR041685">
    <property type="entry name" value="AAA_GajA/Old/RecF-like"/>
</dbReference>
<reference evidence="3" key="1">
    <citation type="submission" date="2016-10" db="EMBL/GenBank/DDBJ databases">
        <authorList>
            <person name="Varghese N."/>
            <person name="Submissions S."/>
        </authorList>
    </citation>
    <scope>NUCLEOTIDE SEQUENCE [LARGE SCALE GENOMIC DNA]</scope>
    <source>
        <strain evidence="3">DSM 22703</strain>
    </source>
</reference>
<proteinExistence type="predicted"/>
<dbReference type="Proteomes" id="UP000198756">
    <property type="component" value="Unassembled WGS sequence"/>
</dbReference>
<dbReference type="STRING" id="279824.SAMN03080617_04291"/>
<name>A0A1G5ZPU6_9BACT</name>
<sequence length="416" mass="47451">MTKIRIKNFGPVKSGFSEQNGWMEIPKFCVFIGNQGSGKSTVAKLYSTFSWIEKALVRGDFNEQWLARRNKLKNQFLPYHRIADYLVEEGKSSDQTEIDYEGDAFSISYRGGILTASANNEGSYKLPQLMYVPAERNFIAYVKSPKELKLSSDSLKEFLTEYENAKQDLKGAIRLPINEVDLEFDRLNDVMNIKSSSFKITLTDSSSGFQSIVPMYLVSRYLSNRVKESLRGEESEPMSAKELSRFRKSISEIFRSSSLNDDQKRTAIQVLSEKFNKSAFINIVEEPEQNLFPSSQWEMIKSLVSFTNSLPSNKVLLTTHSPYILNWLSIASLAYLTSKKVGNNDELRGKLNEILGPSERIEPKSLAFYEFNDRDGSIRKLYSEDGIVTGSNFLNDYLRETNRLLDSILEIEELAV</sequence>
<dbReference type="Gene3D" id="3.40.50.300">
    <property type="entry name" value="P-loop containing nucleotide triphosphate hydrolases"/>
    <property type="match status" value="1"/>
</dbReference>
<dbReference type="Pfam" id="PF13175">
    <property type="entry name" value="AAA_15"/>
    <property type="match status" value="1"/>
</dbReference>
<dbReference type="PANTHER" id="PTHR43581:SF4">
    <property type="entry name" value="ATP_GTP PHOSPHATASE"/>
    <property type="match status" value="1"/>
</dbReference>
<evidence type="ECO:0000313" key="2">
    <source>
        <dbReference type="EMBL" id="SDA96804.1"/>
    </source>
</evidence>
<feature type="domain" description="Endonuclease GajA/Old nuclease/RecF-like AAA" evidence="1">
    <location>
        <begin position="152"/>
        <end position="324"/>
    </location>
</feature>
<dbReference type="InterPro" id="IPR051396">
    <property type="entry name" value="Bact_Antivir_Def_Nuclease"/>
</dbReference>
<dbReference type="SUPFAM" id="SSF52540">
    <property type="entry name" value="P-loop containing nucleoside triphosphate hydrolases"/>
    <property type="match status" value="1"/>
</dbReference>
<gene>
    <name evidence="2" type="ORF">SAMN03080617_04291</name>
</gene>
<evidence type="ECO:0000313" key="3">
    <source>
        <dbReference type="Proteomes" id="UP000198756"/>
    </source>
</evidence>
<accession>A0A1G5ZPU6</accession>
<protein>
    <submittedName>
        <fullName evidence="2">AAA domain-containing protein, putative AbiEii toxin, Type IV TA system</fullName>
    </submittedName>
</protein>